<keyword evidence="2" id="KW-1185">Reference proteome</keyword>
<dbReference type="AlphaFoldDB" id="A0A8H9MAZ1"/>
<dbReference type="EMBL" id="BNAV01000005">
    <property type="protein sequence ID" value="GHF61043.1"/>
    <property type="molecule type" value="Genomic_DNA"/>
</dbReference>
<accession>A0A8H9MAZ1</accession>
<dbReference type="OrthoDB" id="9923082at2"/>
<dbReference type="RefSeq" id="WP_145937631.1">
    <property type="nucleotide sequence ID" value="NZ_BNAV01000005.1"/>
</dbReference>
<reference evidence="1" key="1">
    <citation type="journal article" date="2014" name="Int. J. Syst. Evol. Microbiol.">
        <title>Complete genome sequence of Corynebacterium casei LMG S-19264T (=DSM 44701T), isolated from a smear-ripened cheese.</title>
        <authorList>
            <consortium name="US DOE Joint Genome Institute (JGI-PGF)"/>
            <person name="Walter F."/>
            <person name="Albersmeier A."/>
            <person name="Kalinowski J."/>
            <person name="Ruckert C."/>
        </authorList>
    </citation>
    <scope>NUCLEOTIDE SEQUENCE</scope>
    <source>
        <strain evidence="1">CGMCC 4.7679</strain>
    </source>
</reference>
<dbReference type="Proteomes" id="UP000658656">
    <property type="component" value="Unassembled WGS sequence"/>
</dbReference>
<sequence length="92" mass="10979">MNNPERPDTQRLWETYRRFAVVRLAINMRCKDKAEAWLCSKSLPQSDRDRLWNEYEALCREYDIIDAKVCVARARYIVARHGLNESDIFEAQ</sequence>
<evidence type="ECO:0000313" key="2">
    <source>
        <dbReference type="Proteomes" id="UP000658656"/>
    </source>
</evidence>
<evidence type="ECO:0000313" key="1">
    <source>
        <dbReference type="EMBL" id="GHF61043.1"/>
    </source>
</evidence>
<proteinExistence type="predicted"/>
<gene>
    <name evidence="1" type="ORF">GCM10017566_38040</name>
</gene>
<reference evidence="1" key="2">
    <citation type="submission" date="2020-09" db="EMBL/GenBank/DDBJ databases">
        <authorList>
            <person name="Sun Q."/>
            <person name="Zhou Y."/>
        </authorList>
    </citation>
    <scope>NUCLEOTIDE SEQUENCE</scope>
    <source>
        <strain evidence="1">CGMCC 4.7679</strain>
    </source>
</reference>
<protein>
    <submittedName>
        <fullName evidence="1">Uncharacterized protein</fullName>
    </submittedName>
</protein>
<organism evidence="1 2">
    <name type="scientific">Amycolatopsis bartoniae</name>
    <dbReference type="NCBI Taxonomy" id="941986"/>
    <lineage>
        <taxon>Bacteria</taxon>
        <taxon>Bacillati</taxon>
        <taxon>Actinomycetota</taxon>
        <taxon>Actinomycetes</taxon>
        <taxon>Pseudonocardiales</taxon>
        <taxon>Pseudonocardiaceae</taxon>
        <taxon>Amycolatopsis</taxon>
    </lineage>
</organism>
<name>A0A8H9MAZ1_9PSEU</name>
<comment type="caution">
    <text evidence="1">The sequence shown here is derived from an EMBL/GenBank/DDBJ whole genome shotgun (WGS) entry which is preliminary data.</text>
</comment>